<dbReference type="GO" id="GO:0009002">
    <property type="term" value="F:serine-type D-Ala-D-Ala carboxypeptidase activity"/>
    <property type="evidence" value="ECO:0007669"/>
    <property type="project" value="UniProtKB-EC"/>
</dbReference>
<dbReference type="EMBL" id="ALWO02000054">
    <property type="protein sequence ID" value="EOZ91592.1"/>
    <property type="molecule type" value="Genomic_DNA"/>
</dbReference>
<keyword evidence="3" id="KW-1185">Reference proteome</keyword>
<evidence type="ECO:0000313" key="3">
    <source>
        <dbReference type="Proteomes" id="UP000006073"/>
    </source>
</evidence>
<keyword evidence="2" id="KW-0645">Protease</keyword>
<sequence>MKKMDISHKIKDHFHKQIKKDKNLNNAYLLVHSQKAGIHLNVASGHGQTEINTLQPQYMASVGKLFTATLISIFREKGHLKFDDKIADFLESDMLNKLHVYKNTDYSGYIRISHLLNQTSGLFDSFWPLLQNVLNDPNFKICPKDAIQWGKENLSSKFKPGTKHYYSDTNYYLLGLILESISKKPFHELLHQYIFDPLKMDSAYVFGYSKPKVQSEYLLAGFYVKNQDLSQLENYPGIDYSGGGVVATMEDLLLFMKGLLGNQLINKNTLTMMMEDRKSLNLSINYGYGIWMFKKIPLILPTSMYCWGCVGATGAFLFYHPFSESFIIGNFNDLTYHTKAIQFMLFKVVKELVKNQR</sequence>
<dbReference type="AlphaFoldDB" id="S2CWS3"/>
<name>S2CWS3_INDAL</name>
<dbReference type="EC" id="3.4.16.4" evidence="2"/>
<dbReference type="Proteomes" id="UP000006073">
    <property type="component" value="Unassembled WGS sequence"/>
</dbReference>
<feature type="domain" description="Beta-lactamase-related" evidence="1">
    <location>
        <begin position="43"/>
        <end position="333"/>
    </location>
</feature>
<gene>
    <name evidence="2" type="ORF">A33Q_4660</name>
</gene>
<dbReference type="eggNOG" id="COG1680">
    <property type="taxonomic scope" value="Bacteria"/>
</dbReference>
<evidence type="ECO:0000259" key="1">
    <source>
        <dbReference type="Pfam" id="PF00144"/>
    </source>
</evidence>
<keyword evidence="2" id="KW-0121">Carboxypeptidase</keyword>
<dbReference type="STRING" id="1189612.A33Q_4660"/>
<dbReference type="InterPro" id="IPR050789">
    <property type="entry name" value="Diverse_Enzym_Activities"/>
</dbReference>
<dbReference type="InterPro" id="IPR012338">
    <property type="entry name" value="Beta-lactam/transpept-like"/>
</dbReference>
<keyword evidence="2" id="KW-0378">Hydrolase</keyword>
<dbReference type="PANTHER" id="PTHR43283:SF3">
    <property type="entry name" value="BETA-LACTAMASE FAMILY PROTEIN (AFU_ORTHOLOGUE AFUA_5G07500)"/>
    <property type="match status" value="1"/>
</dbReference>
<dbReference type="SUPFAM" id="SSF56601">
    <property type="entry name" value="beta-lactamase/transpeptidase-like"/>
    <property type="match status" value="1"/>
</dbReference>
<dbReference type="Gene3D" id="3.40.710.10">
    <property type="entry name" value="DD-peptidase/beta-lactamase superfamily"/>
    <property type="match status" value="1"/>
</dbReference>
<accession>S2CWS3</accession>
<comment type="caution">
    <text evidence="2">The sequence shown here is derived from an EMBL/GenBank/DDBJ whole genome shotgun (WGS) entry which is preliminary data.</text>
</comment>
<evidence type="ECO:0000313" key="2">
    <source>
        <dbReference type="EMBL" id="EOZ91592.1"/>
    </source>
</evidence>
<dbReference type="PANTHER" id="PTHR43283">
    <property type="entry name" value="BETA-LACTAMASE-RELATED"/>
    <property type="match status" value="1"/>
</dbReference>
<proteinExistence type="predicted"/>
<reference evidence="2 3" key="1">
    <citation type="journal article" date="2013" name="Genome Announc.">
        <title>Draft Genome Sequence of Indibacter alkaliphilus Strain LW1T, Isolated from Lonar Lake, a Haloalkaline Lake in the Buldana District of Maharashtra, India.</title>
        <authorList>
            <person name="Singh A."/>
            <person name="Kumar Jangir P."/>
            <person name="Sharma R."/>
            <person name="Singh A."/>
            <person name="Kumar Pinnaka A."/>
            <person name="Shivaji S."/>
        </authorList>
    </citation>
    <scope>NUCLEOTIDE SEQUENCE [LARGE SCALE GENOMIC DNA]</scope>
    <source>
        <strain evidence="3">CCUG 57479 / KCTC 22604 / LW1</strain>
    </source>
</reference>
<dbReference type="InterPro" id="IPR001466">
    <property type="entry name" value="Beta-lactam-related"/>
</dbReference>
<organism evidence="2 3">
    <name type="scientific">Indibacter alkaliphilus (strain CCUG 57479 / KCTC 22604 / LW1)</name>
    <dbReference type="NCBI Taxonomy" id="1189612"/>
    <lineage>
        <taxon>Bacteria</taxon>
        <taxon>Pseudomonadati</taxon>
        <taxon>Bacteroidota</taxon>
        <taxon>Cytophagia</taxon>
        <taxon>Cytophagales</taxon>
        <taxon>Cyclobacteriaceae</taxon>
    </lineage>
</organism>
<dbReference type="Pfam" id="PF00144">
    <property type="entry name" value="Beta-lactamase"/>
    <property type="match status" value="1"/>
</dbReference>
<protein>
    <submittedName>
        <fullName evidence="2">D-alanyl-D-alanine carboxypeptidase</fullName>
        <ecNumber evidence="2">3.4.16.4</ecNumber>
    </submittedName>
</protein>